<evidence type="ECO:0000313" key="2">
    <source>
        <dbReference type="EMBL" id="GAA0878760.1"/>
    </source>
</evidence>
<evidence type="ECO:0008006" key="4">
    <source>
        <dbReference type="Google" id="ProtNLM"/>
    </source>
</evidence>
<dbReference type="RefSeq" id="WP_343850460.1">
    <property type="nucleotide sequence ID" value="NZ_BAAAFI010000007.1"/>
</dbReference>
<name>A0ABP3YDC9_9BACT</name>
<dbReference type="PROSITE" id="PS51257">
    <property type="entry name" value="PROKAR_LIPOPROTEIN"/>
    <property type="match status" value="1"/>
</dbReference>
<dbReference type="EMBL" id="BAAAFI010000007">
    <property type="protein sequence ID" value="GAA0878760.1"/>
    <property type="molecule type" value="Genomic_DNA"/>
</dbReference>
<accession>A0ABP3YDC9</accession>
<gene>
    <name evidence="2" type="ORF">GCM10009119_17280</name>
</gene>
<dbReference type="Proteomes" id="UP001500469">
    <property type="component" value="Unassembled WGS sequence"/>
</dbReference>
<evidence type="ECO:0000313" key="3">
    <source>
        <dbReference type="Proteomes" id="UP001500469"/>
    </source>
</evidence>
<keyword evidence="3" id="KW-1185">Reference proteome</keyword>
<proteinExistence type="predicted"/>
<keyword evidence="1" id="KW-0732">Signal</keyword>
<sequence length="152" mass="17212">MRHFRIVLILSLASTLFACDTCGNADALVSKYDFEFTVVDAETGDNLISGDAPALDPYGFELYSLRGSERFSHELYIYPNESYSGNQVIYADIRGLKGHLYLAYPDGNVDTLQAFFSQHNSECWGRIDTLEELVRNGSETFSDLYTVIKFEY</sequence>
<evidence type="ECO:0000256" key="1">
    <source>
        <dbReference type="SAM" id="SignalP"/>
    </source>
</evidence>
<protein>
    <recommendedName>
        <fullName evidence="4">Lipoprotein</fullName>
    </recommendedName>
</protein>
<comment type="caution">
    <text evidence="2">The sequence shown here is derived from an EMBL/GenBank/DDBJ whole genome shotgun (WGS) entry which is preliminary data.</text>
</comment>
<organism evidence="2 3">
    <name type="scientific">Algoriphagus jejuensis</name>
    <dbReference type="NCBI Taxonomy" id="419934"/>
    <lineage>
        <taxon>Bacteria</taxon>
        <taxon>Pseudomonadati</taxon>
        <taxon>Bacteroidota</taxon>
        <taxon>Cytophagia</taxon>
        <taxon>Cytophagales</taxon>
        <taxon>Cyclobacteriaceae</taxon>
        <taxon>Algoriphagus</taxon>
    </lineage>
</organism>
<reference evidence="3" key="1">
    <citation type="journal article" date="2019" name="Int. J. Syst. Evol. Microbiol.">
        <title>The Global Catalogue of Microorganisms (GCM) 10K type strain sequencing project: providing services to taxonomists for standard genome sequencing and annotation.</title>
        <authorList>
            <consortium name="The Broad Institute Genomics Platform"/>
            <consortium name="The Broad Institute Genome Sequencing Center for Infectious Disease"/>
            <person name="Wu L."/>
            <person name="Ma J."/>
        </authorList>
    </citation>
    <scope>NUCLEOTIDE SEQUENCE [LARGE SCALE GENOMIC DNA]</scope>
    <source>
        <strain evidence="3">JCM 16112</strain>
    </source>
</reference>
<feature type="chain" id="PRO_5046106293" description="Lipoprotein" evidence="1">
    <location>
        <begin position="19"/>
        <end position="152"/>
    </location>
</feature>
<feature type="signal peptide" evidence="1">
    <location>
        <begin position="1"/>
        <end position="18"/>
    </location>
</feature>